<keyword evidence="5 6" id="KW-0472">Membrane</keyword>
<dbReference type="SUPFAM" id="SSF103473">
    <property type="entry name" value="MFS general substrate transporter"/>
    <property type="match status" value="1"/>
</dbReference>
<evidence type="ECO:0000256" key="5">
    <source>
        <dbReference type="ARBA" id="ARBA00023136"/>
    </source>
</evidence>
<dbReference type="PANTHER" id="PTHR23505:SF52">
    <property type="entry name" value="MAJOR FACILITATOR SUPERFAMILY PROTEIN"/>
    <property type="match status" value="1"/>
</dbReference>
<keyword evidence="9" id="KW-1185">Reference proteome</keyword>
<feature type="transmembrane region" description="Helical" evidence="6">
    <location>
        <begin position="240"/>
        <end position="263"/>
    </location>
</feature>
<feature type="transmembrane region" description="Helical" evidence="6">
    <location>
        <begin position="275"/>
        <end position="297"/>
    </location>
</feature>
<evidence type="ECO:0000313" key="8">
    <source>
        <dbReference type="EMBL" id="MET1477430.1"/>
    </source>
</evidence>
<evidence type="ECO:0000256" key="1">
    <source>
        <dbReference type="ARBA" id="ARBA00004141"/>
    </source>
</evidence>
<dbReference type="InterPro" id="IPR044770">
    <property type="entry name" value="MFS_spinster-like"/>
</dbReference>
<dbReference type="InterPro" id="IPR011701">
    <property type="entry name" value="MFS"/>
</dbReference>
<name>A0ABV2CEF1_9BURK</name>
<keyword evidence="3 6" id="KW-0812">Transmembrane</keyword>
<feature type="transmembrane region" description="Helical" evidence="6">
    <location>
        <begin position="95"/>
        <end position="113"/>
    </location>
</feature>
<dbReference type="PANTHER" id="PTHR23505">
    <property type="entry name" value="SPINSTER"/>
    <property type="match status" value="1"/>
</dbReference>
<accession>A0ABV2CEF1</accession>
<feature type="transmembrane region" description="Helical" evidence="6">
    <location>
        <begin position="119"/>
        <end position="142"/>
    </location>
</feature>
<evidence type="ECO:0000256" key="6">
    <source>
        <dbReference type="SAM" id="Phobius"/>
    </source>
</evidence>
<dbReference type="Pfam" id="PF07690">
    <property type="entry name" value="MFS_1"/>
    <property type="match status" value="1"/>
</dbReference>
<feature type="transmembrane region" description="Helical" evidence="6">
    <location>
        <begin position="403"/>
        <end position="424"/>
    </location>
</feature>
<protein>
    <submittedName>
        <fullName evidence="8">MFS transporter</fullName>
    </submittedName>
</protein>
<dbReference type="Gene3D" id="1.20.1250.20">
    <property type="entry name" value="MFS general substrate transporter like domains"/>
    <property type="match status" value="1"/>
</dbReference>
<dbReference type="RefSeq" id="WP_209927385.1">
    <property type="nucleotide sequence ID" value="NZ_JBEWCH010000018.1"/>
</dbReference>
<feature type="transmembrane region" description="Helical" evidence="6">
    <location>
        <begin position="368"/>
        <end position="388"/>
    </location>
</feature>
<feature type="transmembrane region" description="Helical" evidence="6">
    <location>
        <begin position="185"/>
        <end position="205"/>
    </location>
</feature>
<feature type="domain" description="Major facilitator superfamily (MFS) profile" evidence="7">
    <location>
        <begin position="30"/>
        <end position="429"/>
    </location>
</feature>
<feature type="transmembrane region" description="Helical" evidence="6">
    <location>
        <begin position="66"/>
        <end position="88"/>
    </location>
</feature>
<reference evidence="8 9" key="1">
    <citation type="submission" date="2024-06" db="EMBL/GenBank/DDBJ databases">
        <title>Burkholderia sola in Mexico.</title>
        <authorList>
            <person name="Estrada P."/>
        </authorList>
    </citation>
    <scope>NUCLEOTIDE SEQUENCE [LARGE SCALE GENOMIC DNA]</scope>
    <source>
        <strain evidence="8 9">CpTa8-5</strain>
    </source>
</reference>
<dbReference type="PROSITE" id="PS50850">
    <property type="entry name" value="MFS"/>
    <property type="match status" value="1"/>
</dbReference>
<gene>
    <name evidence="8" type="ORF">ABXL37_24560</name>
</gene>
<dbReference type="Proteomes" id="UP001548587">
    <property type="component" value="Unassembled WGS sequence"/>
</dbReference>
<sequence>MYGSVDVRETPAGAGEAARAAPVVKNRWRYMGILTAAQAMDNSESSVLPTLFPVIKASLGLSLSSLGVLMVCSKIAAALFSPFWLWLARRWNRKSVLVVCTGVWGAWGVAAGFAHDFTALLVCTSILAVGTAGASALITSIFADLFDDAMRGRAVGYMYGATALVTALVGPLLGHLAGIDGGWRIGFWLLGGVSMLAGLAVLIGFRDPGVGASQAAVSRPSTVEATSVWRDLRALFRIPTFCVMLVSRLLAGQLLIMSFGVVYLTQVFGFPNRAAAFVIAPTGIGYLLGTIGGAVIFDRMHRRWPDFGRVAFLQIMQVAFGVLALIGTQLNWGSIHVFGVFFFMMGCALGALPGANRPIVMAVVPPRLRSLAFMILIAIAESLTWAAYNAGAGWFGDRYGLKSVFMVVVVGFVFVNGALITVLYRTYPRDVARMQDSLRENERGQVR</sequence>
<feature type="transmembrane region" description="Helical" evidence="6">
    <location>
        <begin position="335"/>
        <end position="356"/>
    </location>
</feature>
<keyword evidence="2" id="KW-0813">Transport</keyword>
<dbReference type="EMBL" id="JBEWCH010000018">
    <property type="protein sequence ID" value="MET1477430.1"/>
    <property type="molecule type" value="Genomic_DNA"/>
</dbReference>
<comment type="caution">
    <text evidence="8">The sequence shown here is derived from an EMBL/GenBank/DDBJ whole genome shotgun (WGS) entry which is preliminary data.</text>
</comment>
<feature type="transmembrane region" description="Helical" evidence="6">
    <location>
        <begin position="154"/>
        <end position="173"/>
    </location>
</feature>
<comment type="subcellular location">
    <subcellularLocation>
        <location evidence="1">Membrane</location>
        <topology evidence="1">Multi-pass membrane protein</topology>
    </subcellularLocation>
</comment>
<evidence type="ECO:0000259" key="7">
    <source>
        <dbReference type="PROSITE" id="PS50850"/>
    </source>
</evidence>
<dbReference type="InterPro" id="IPR020846">
    <property type="entry name" value="MFS_dom"/>
</dbReference>
<evidence type="ECO:0000256" key="2">
    <source>
        <dbReference type="ARBA" id="ARBA00022448"/>
    </source>
</evidence>
<feature type="transmembrane region" description="Helical" evidence="6">
    <location>
        <begin position="309"/>
        <end position="329"/>
    </location>
</feature>
<proteinExistence type="predicted"/>
<organism evidence="8 9">
    <name type="scientific">Burkholderia sola</name>
    <dbReference type="NCBI Taxonomy" id="2843302"/>
    <lineage>
        <taxon>Bacteria</taxon>
        <taxon>Pseudomonadati</taxon>
        <taxon>Pseudomonadota</taxon>
        <taxon>Betaproteobacteria</taxon>
        <taxon>Burkholderiales</taxon>
        <taxon>Burkholderiaceae</taxon>
        <taxon>Burkholderia</taxon>
        <taxon>Burkholderia cepacia complex</taxon>
    </lineage>
</organism>
<dbReference type="InterPro" id="IPR036259">
    <property type="entry name" value="MFS_trans_sf"/>
</dbReference>
<evidence type="ECO:0000256" key="4">
    <source>
        <dbReference type="ARBA" id="ARBA00022989"/>
    </source>
</evidence>
<keyword evidence="4 6" id="KW-1133">Transmembrane helix</keyword>
<evidence type="ECO:0000313" key="9">
    <source>
        <dbReference type="Proteomes" id="UP001548587"/>
    </source>
</evidence>
<evidence type="ECO:0000256" key="3">
    <source>
        <dbReference type="ARBA" id="ARBA00022692"/>
    </source>
</evidence>